<dbReference type="InParanoid" id="A0A061EZY1"/>
<dbReference type="EMBL" id="CM001883">
    <property type="protein sequence ID" value="EOY10366.1"/>
    <property type="molecule type" value="Genomic_DNA"/>
</dbReference>
<dbReference type="Pfam" id="PF00646">
    <property type="entry name" value="F-box"/>
    <property type="match status" value="1"/>
</dbReference>
<proteinExistence type="predicted"/>
<dbReference type="CDD" id="cd09917">
    <property type="entry name" value="F-box_SF"/>
    <property type="match status" value="1"/>
</dbReference>
<evidence type="ECO:0000259" key="1">
    <source>
        <dbReference type="PROSITE" id="PS50181"/>
    </source>
</evidence>
<dbReference type="SMART" id="SM00256">
    <property type="entry name" value="FBOX"/>
    <property type="match status" value="1"/>
</dbReference>
<organism evidence="2 3">
    <name type="scientific">Theobroma cacao</name>
    <name type="common">Cacao</name>
    <name type="synonym">Cocoa</name>
    <dbReference type="NCBI Taxonomy" id="3641"/>
    <lineage>
        <taxon>Eukaryota</taxon>
        <taxon>Viridiplantae</taxon>
        <taxon>Streptophyta</taxon>
        <taxon>Embryophyta</taxon>
        <taxon>Tracheophyta</taxon>
        <taxon>Spermatophyta</taxon>
        <taxon>Magnoliopsida</taxon>
        <taxon>eudicotyledons</taxon>
        <taxon>Gunneridae</taxon>
        <taxon>Pentapetalae</taxon>
        <taxon>rosids</taxon>
        <taxon>malvids</taxon>
        <taxon>Malvales</taxon>
        <taxon>Malvaceae</taxon>
        <taxon>Byttnerioideae</taxon>
        <taxon>Theobroma</taxon>
    </lineage>
</organism>
<evidence type="ECO:0000313" key="2">
    <source>
        <dbReference type="EMBL" id="EOY10366.1"/>
    </source>
</evidence>
<dbReference type="PROSITE" id="PS50181">
    <property type="entry name" value="FBOX"/>
    <property type="match status" value="1"/>
</dbReference>
<sequence>MEGEEINKTEEKKIYCLCRLPVDVLEIILRYLSVLDYIKFRTVSKCWRLAFSTCASSSSIILQQRPERELPWFVVLKTKPEGRKHRGCPVLHTEGLLGNMRSRVAYKTDMPELCGTRILLSKYGWLLLFKGNDNSCSSSSLYFFNPFSKAKIVLPSMDVTKLRSPLFDISAPPTSPDCMVFIAYWVQWKRVMIDLCRKGESNWTSYGGGPGGPIINAVFAKGIWYYLHSDGELSAFDAVHHHYICTPGILGLDFSFYTFSRLVSYAVKRGEQVLLRIHACCGCYEIALSSPHLLVATTINRGPEDPEYLFLTDAEKAMEREREVICVDSFNPDAWCLVYPSADTFECRWHQFISNRIPHYDLREISCHVRNKCSTFLMWFEPVWVEPSPNLTWT</sequence>
<feature type="domain" description="F-box" evidence="1">
    <location>
        <begin position="14"/>
        <end position="48"/>
    </location>
</feature>
<dbReference type="InterPro" id="IPR005174">
    <property type="entry name" value="KIB1-4_b-propeller"/>
</dbReference>
<dbReference type="PANTHER" id="PTHR33127:SF5">
    <property type="entry name" value="TRANSMEMBRANE PROTEIN"/>
    <property type="match status" value="1"/>
</dbReference>
<keyword evidence="3" id="KW-1185">Reference proteome</keyword>
<dbReference type="Pfam" id="PF03478">
    <property type="entry name" value="Beta-prop_KIB1-4"/>
    <property type="match status" value="1"/>
</dbReference>
<dbReference type="InterPro" id="IPR036047">
    <property type="entry name" value="F-box-like_dom_sf"/>
</dbReference>
<evidence type="ECO:0000313" key="3">
    <source>
        <dbReference type="Proteomes" id="UP000026915"/>
    </source>
</evidence>
<gene>
    <name evidence="2" type="ORF">TCM_025737</name>
</gene>
<dbReference type="OMA" id="FLMWFEP"/>
<accession>A0A061EZY1</accession>
<name>A0A061EZY1_THECC</name>
<dbReference type="AlphaFoldDB" id="A0A061EZY1"/>
<dbReference type="Gramene" id="EOY10366">
    <property type="protein sequence ID" value="EOY10366"/>
    <property type="gene ID" value="TCM_025737"/>
</dbReference>
<dbReference type="PANTHER" id="PTHR33127">
    <property type="entry name" value="TRANSMEMBRANE PROTEIN"/>
    <property type="match status" value="1"/>
</dbReference>
<protein>
    <recommendedName>
        <fullName evidence="1">F-box domain-containing protein</fullName>
    </recommendedName>
</protein>
<dbReference type="HOGENOM" id="CLU_700973_0_0_1"/>
<dbReference type="SUPFAM" id="SSF81383">
    <property type="entry name" value="F-box domain"/>
    <property type="match status" value="1"/>
</dbReference>
<dbReference type="Proteomes" id="UP000026915">
    <property type="component" value="Chromosome 5"/>
</dbReference>
<reference evidence="2 3" key="1">
    <citation type="journal article" date="2013" name="Genome Biol.">
        <title>The genome sequence of the most widely cultivated cacao type and its use to identify candidate genes regulating pod color.</title>
        <authorList>
            <person name="Motamayor J.C."/>
            <person name="Mockaitis K."/>
            <person name="Schmutz J."/>
            <person name="Haiminen N."/>
            <person name="Iii D.L."/>
            <person name="Cornejo O."/>
            <person name="Findley S.D."/>
            <person name="Zheng P."/>
            <person name="Utro F."/>
            <person name="Royaert S."/>
            <person name="Saski C."/>
            <person name="Jenkins J."/>
            <person name="Podicheti R."/>
            <person name="Zhao M."/>
            <person name="Scheffler B.E."/>
            <person name="Stack J.C."/>
            <person name="Feltus F.A."/>
            <person name="Mustiga G.M."/>
            <person name="Amores F."/>
            <person name="Phillips W."/>
            <person name="Marelli J.P."/>
            <person name="May G.D."/>
            <person name="Shapiro H."/>
            <person name="Ma J."/>
            <person name="Bustamante C.D."/>
            <person name="Schnell R.J."/>
            <person name="Main D."/>
            <person name="Gilbert D."/>
            <person name="Parida L."/>
            <person name="Kuhn D.N."/>
        </authorList>
    </citation>
    <scope>NUCLEOTIDE SEQUENCE [LARGE SCALE GENOMIC DNA]</scope>
    <source>
        <strain evidence="3">cv. Matina 1-6</strain>
    </source>
</reference>
<dbReference type="InterPro" id="IPR001810">
    <property type="entry name" value="F-box_dom"/>
</dbReference>